<reference evidence="1" key="1">
    <citation type="submission" date="2022-06" db="EMBL/GenBank/DDBJ databases">
        <title>Novel species in genus nocardia.</title>
        <authorList>
            <person name="Li F."/>
        </authorList>
    </citation>
    <scope>NUCLEOTIDE SEQUENCE</scope>
    <source>
        <strain evidence="1">CDC141</strain>
    </source>
</reference>
<organism evidence="1 2">
    <name type="scientific">Nocardia pulmonis</name>
    <dbReference type="NCBI Taxonomy" id="2951408"/>
    <lineage>
        <taxon>Bacteria</taxon>
        <taxon>Bacillati</taxon>
        <taxon>Actinomycetota</taxon>
        <taxon>Actinomycetes</taxon>
        <taxon>Mycobacteriales</taxon>
        <taxon>Nocardiaceae</taxon>
        <taxon>Nocardia</taxon>
    </lineage>
</organism>
<dbReference type="InterPro" id="IPR046179">
    <property type="entry name" value="DUF6188"/>
</dbReference>
<comment type="caution">
    <text evidence="1">The sequence shown here is derived from an EMBL/GenBank/DDBJ whole genome shotgun (WGS) entry which is preliminary data.</text>
</comment>
<name>A0A9X2E923_9NOCA</name>
<dbReference type="EMBL" id="JAMRXG010000003">
    <property type="protein sequence ID" value="MCM6773743.1"/>
    <property type="molecule type" value="Genomic_DNA"/>
</dbReference>
<evidence type="ECO:0000313" key="1">
    <source>
        <dbReference type="EMBL" id="MCM6773743.1"/>
    </source>
</evidence>
<dbReference type="AlphaFoldDB" id="A0A9X2E923"/>
<protein>
    <submittedName>
        <fullName evidence="1">DUF6188 family protein</fullName>
    </submittedName>
</protein>
<sequence>MGMFSAYEGLEVEQVWIWWSLRLVFDVGPPGKLGTFIDITDFTIVEAGGHESRISVERDPRTAAPVLALLHHHISAARVEHWELQLAFDTGDRLICAPDPRVEAWTAHLPDGSWIFCPPGGGTGSPD</sequence>
<dbReference type="Pfam" id="PF19686">
    <property type="entry name" value="DUF6188"/>
    <property type="match status" value="1"/>
</dbReference>
<accession>A0A9X2E923</accession>
<dbReference type="RefSeq" id="WP_251910796.1">
    <property type="nucleotide sequence ID" value="NZ_JAMRXG010000003.1"/>
</dbReference>
<gene>
    <name evidence="1" type="ORF">NDR86_09700</name>
</gene>
<evidence type="ECO:0000313" key="2">
    <source>
        <dbReference type="Proteomes" id="UP001139157"/>
    </source>
</evidence>
<keyword evidence="2" id="KW-1185">Reference proteome</keyword>
<proteinExistence type="predicted"/>
<dbReference type="Proteomes" id="UP001139157">
    <property type="component" value="Unassembled WGS sequence"/>
</dbReference>